<organism evidence="3 4">
    <name type="scientific">Chloropicon primus</name>
    <dbReference type="NCBI Taxonomy" id="1764295"/>
    <lineage>
        <taxon>Eukaryota</taxon>
        <taxon>Viridiplantae</taxon>
        <taxon>Chlorophyta</taxon>
        <taxon>Chloropicophyceae</taxon>
        <taxon>Chloropicales</taxon>
        <taxon>Chloropicaceae</taxon>
        <taxon>Chloropicon</taxon>
    </lineage>
</organism>
<dbReference type="Gene3D" id="3.40.50.12660">
    <property type="match status" value="1"/>
</dbReference>
<sequence length="348" mass="37708">MRDEELLRTAEDPNLVVSLSDEDLRRLAVLRGMRCSNPSGVPRRELVGFVLGGSGSGGTRSELGGCITDTRYMNYCLCSRFRFEADQILMLNEDQRNPYQVPTHDNILRAIEWLVSGSSPGDSLVFMYSGHGDQVRDNTGEELDGMCETILPLDHQRAGPIVDKELYVRMVAPLGPGVRLFALCDSCHSGTILDLPYAFVPELNPRGGWGQSPWRPAARVFKGTSGGDAVCISGCRDDQTSADTRQLSGGQATTGAMLYSFIQCVEHGRARTYGELITSMRQTIDHALKHGVSWGALANAGIQSMIFGPRIGMVMAAPSLASAFTGGSVQVPQLSSAKEFDLRAPFGL</sequence>
<dbReference type="STRING" id="1764295.A0A5B8MEG7"/>
<dbReference type="AlphaFoldDB" id="A0A5B8MEG7"/>
<protein>
    <submittedName>
        <fullName evidence="3">Type I metacaspase</fullName>
    </submittedName>
</protein>
<accession>A0A5B8MEG7</accession>
<dbReference type="GO" id="GO:0004197">
    <property type="term" value="F:cysteine-type endopeptidase activity"/>
    <property type="evidence" value="ECO:0007669"/>
    <property type="project" value="InterPro"/>
</dbReference>
<dbReference type="InterPro" id="IPR011600">
    <property type="entry name" value="Pept_C14_caspase"/>
</dbReference>
<dbReference type="PANTHER" id="PTHR48104:SF30">
    <property type="entry name" value="METACASPASE-1"/>
    <property type="match status" value="1"/>
</dbReference>
<feature type="domain" description="Peptidase C14 caspase" evidence="2">
    <location>
        <begin position="58"/>
        <end position="285"/>
    </location>
</feature>
<gene>
    <name evidence="3" type="ORF">A3770_02p12650</name>
</gene>
<comment type="similarity">
    <text evidence="1">Belongs to the peptidase C14B family.</text>
</comment>
<evidence type="ECO:0000256" key="1">
    <source>
        <dbReference type="ARBA" id="ARBA00009005"/>
    </source>
</evidence>
<evidence type="ECO:0000259" key="2">
    <source>
        <dbReference type="Pfam" id="PF00656"/>
    </source>
</evidence>
<dbReference type="EMBL" id="CP031035">
    <property type="protein sequence ID" value="QDZ18747.1"/>
    <property type="molecule type" value="Genomic_DNA"/>
</dbReference>
<dbReference type="GO" id="GO:0005737">
    <property type="term" value="C:cytoplasm"/>
    <property type="evidence" value="ECO:0007669"/>
    <property type="project" value="TreeGrafter"/>
</dbReference>
<proteinExistence type="inferred from homology"/>
<dbReference type="InterPro" id="IPR050452">
    <property type="entry name" value="Metacaspase"/>
</dbReference>
<name>A0A5B8MEG7_9CHLO</name>
<evidence type="ECO:0000313" key="3">
    <source>
        <dbReference type="EMBL" id="QDZ18747.1"/>
    </source>
</evidence>
<evidence type="ECO:0000313" key="4">
    <source>
        <dbReference type="Proteomes" id="UP000316726"/>
    </source>
</evidence>
<dbReference type="Proteomes" id="UP000316726">
    <property type="component" value="Chromosome 2"/>
</dbReference>
<dbReference type="GO" id="GO:0006508">
    <property type="term" value="P:proteolysis"/>
    <property type="evidence" value="ECO:0007669"/>
    <property type="project" value="InterPro"/>
</dbReference>
<dbReference type="Pfam" id="PF00656">
    <property type="entry name" value="Peptidase_C14"/>
    <property type="match status" value="1"/>
</dbReference>
<dbReference type="OrthoDB" id="3223806at2759"/>
<reference evidence="3 4" key="1">
    <citation type="submission" date="2018-07" db="EMBL/GenBank/DDBJ databases">
        <title>The complete nuclear genome of the prasinophyte Chloropicon primus (CCMP1205).</title>
        <authorList>
            <person name="Pombert J.-F."/>
            <person name="Otis C."/>
            <person name="Turmel M."/>
            <person name="Lemieux C."/>
        </authorList>
    </citation>
    <scope>NUCLEOTIDE SEQUENCE [LARGE SCALE GENOMIC DNA]</scope>
    <source>
        <strain evidence="3 4">CCMP1205</strain>
    </source>
</reference>
<dbReference type="PANTHER" id="PTHR48104">
    <property type="entry name" value="METACASPASE-4"/>
    <property type="match status" value="1"/>
</dbReference>
<keyword evidence="4" id="KW-1185">Reference proteome</keyword>